<dbReference type="InterPro" id="IPR043519">
    <property type="entry name" value="NT_sf"/>
</dbReference>
<dbReference type="EMBL" id="CAKOGP040001980">
    <property type="protein sequence ID" value="CAJ1958452.1"/>
    <property type="molecule type" value="Genomic_DNA"/>
</dbReference>
<reference evidence="7" key="1">
    <citation type="submission" date="2023-08" db="EMBL/GenBank/DDBJ databases">
        <authorList>
            <person name="Audoor S."/>
            <person name="Bilcke G."/>
        </authorList>
    </citation>
    <scope>NUCLEOTIDE SEQUENCE</scope>
</reference>
<dbReference type="InterPro" id="IPR002008">
    <property type="entry name" value="DNA_pol_X_beta-like"/>
</dbReference>
<dbReference type="PANTHER" id="PTHR11276:SF28">
    <property type="entry name" value="DNA POLYMERASE LAMBDA"/>
    <property type="match status" value="1"/>
</dbReference>
<sequence>MIGSSQNKCLECQEITKALGYHMSRKTLDIVAANIIRCRGGRNASVSVGFVQASSNESWSEPILLRNGMVVSFSTNFENKRRQDDNLQLSFEVTSVRIAPGDCETSLLEGRENAATNKRPLEQSSIVRLQYRVPKSSDADQRKRKPKECHLLSLRDRTPIPLPASDTGACIPPSPNASIDQNETKESNPCPFVSKSIQPDANNKTNLSVAPSKDMANTGPFKKQKNDTESNVELRIISKRTIQQAFDPTLNLVTQSSAKQLTSSSYGNVTHAMTVLQTVNSISENLNPSSGKFQPRLFFCPLGQDMSKGLIGTFSATVEKLGGIVVDKLEGSSYMVVSSSVGSWEKVAKRLGMEEKELRSLLSSKDIKAITPRWIRSIAAEGALRKPVPSETWMLVTSVRAEKRKNGDPLRDSDGKKEREFTSNLEVSKIFRELGEIYQDCPLEENDMWRAYQFRINAGRVKLLPFELTLDNLGRLRKDVTGFGASCIEIVRQYLESGEVERIHKLKTDKRRVAMRNMMEIWGVGKKAALQLINDDCSSIEDVRKRLLEKTLFLDRNQLVGVDCYEDIMQRMSRPEVVQLGGIIKTHVLKLYPGAEVTVMGSYRRGKESCGDVDVHITSNDYRTRIPPDALSSIVDSLWRDGHIAFHLTVLYGMETGYTLSDYQQAGKNLDRSVWETSKALRPPTTRREEKSHATYMGVFNSPKNVGTRRRVDLKFYPYRERVFASLYFTGNGFFNRSMRLWARQRGWQLNDTGLFERGTKKRILDATKEQQVFDILELVYKHPHERDSFDALEPKTGQVVDYEPTQGEFKEDAENQWIV</sequence>
<dbReference type="GO" id="GO:0005634">
    <property type="term" value="C:nucleus"/>
    <property type="evidence" value="ECO:0007669"/>
    <property type="project" value="TreeGrafter"/>
</dbReference>
<dbReference type="GO" id="GO:0003677">
    <property type="term" value="F:DNA binding"/>
    <property type="evidence" value="ECO:0007669"/>
    <property type="project" value="InterPro"/>
</dbReference>
<evidence type="ECO:0000256" key="2">
    <source>
        <dbReference type="ARBA" id="ARBA00022679"/>
    </source>
</evidence>
<evidence type="ECO:0000256" key="3">
    <source>
        <dbReference type="ARBA" id="ARBA00022695"/>
    </source>
</evidence>
<keyword evidence="4" id="KW-0235">DNA replication</keyword>
<evidence type="ECO:0000259" key="6">
    <source>
        <dbReference type="SMART" id="SM00483"/>
    </source>
</evidence>
<evidence type="ECO:0000313" key="8">
    <source>
        <dbReference type="Proteomes" id="UP001295423"/>
    </source>
</evidence>
<keyword evidence="8" id="KW-1185">Reference proteome</keyword>
<dbReference type="GO" id="GO:0003887">
    <property type="term" value="F:DNA-directed DNA polymerase activity"/>
    <property type="evidence" value="ECO:0007669"/>
    <property type="project" value="InterPro"/>
</dbReference>
<feature type="region of interest" description="Disordered" evidence="5">
    <location>
        <begin position="163"/>
        <end position="229"/>
    </location>
</feature>
<dbReference type="Pfam" id="PF14791">
    <property type="entry name" value="DNA_pol_B_thumb"/>
    <property type="match status" value="1"/>
</dbReference>
<dbReference type="PRINTS" id="PR00869">
    <property type="entry name" value="DNAPOLX"/>
</dbReference>
<dbReference type="InterPro" id="IPR028207">
    <property type="entry name" value="DNA_pol_B_palm_palm"/>
</dbReference>
<dbReference type="SUPFAM" id="SSF81301">
    <property type="entry name" value="Nucleotidyltransferase"/>
    <property type="match status" value="1"/>
</dbReference>
<dbReference type="InterPro" id="IPR022312">
    <property type="entry name" value="DNA_pol_X"/>
</dbReference>
<feature type="compositionally biased region" description="Polar residues" evidence="5">
    <location>
        <begin position="195"/>
        <end position="209"/>
    </location>
</feature>
<dbReference type="Pfam" id="PF10391">
    <property type="entry name" value="DNA_pol_lambd_f"/>
    <property type="match status" value="1"/>
</dbReference>
<dbReference type="InterPro" id="IPR018944">
    <property type="entry name" value="DNA_pol_lambd_fingers_domain"/>
</dbReference>
<dbReference type="InterPro" id="IPR002054">
    <property type="entry name" value="DNA-dir_DNA_pol_X"/>
</dbReference>
<dbReference type="Gene3D" id="1.10.150.110">
    <property type="entry name" value="DNA polymerase beta, N-terminal domain-like"/>
    <property type="match status" value="1"/>
</dbReference>
<dbReference type="Pfam" id="PF14792">
    <property type="entry name" value="DNA_pol_B_palm"/>
    <property type="match status" value="1"/>
</dbReference>
<keyword evidence="3" id="KW-0548">Nucleotidyltransferase</keyword>
<dbReference type="InterPro" id="IPR027421">
    <property type="entry name" value="DNA_pol_lamdba_lyase_dom_sf"/>
</dbReference>
<feature type="domain" description="DNA-directed DNA polymerase X" evidence="6">
    <location>
        <begin position="422"/>
        <end position="788"/>
    </location>
</feature>
<dbReference type="InterPro" id="IPR029398">
    <property type="entry name" value="PolB_thumb"/>
</dbReference>
<evidence type="ECO:0000256" key="1">
    <source>
        <dbReference type="ARBA" id="ARBA00022634"/>
    </source>
</evidence>
<dbReference type="Gene3D" id="3.30.210.10">
    <property type="entry name" value="DNA polymerase, thumb domain"/>
    <property type="match status" value="1"/>
</dbReference>
<dbReference type="SMART" id="SM00483">
    <property type="entry name" value="POLXc"/>
    <property type="match status" value="1"/>
</dbReference>
<protein>
    <recommendedName>
        <fullName evidence="6">DNA-directed DNA polymerase X domain-containing protein</fullName>
    </recommendedName>
</protein>
<accession>A0AAD2FZM8</accession>
<organism evidence="7 8">
    <name type="scientific">Cylindrotheca closterium</name>
    <dbReference type="NCBI Taxonomy" id="2856"/>
    <lineage>
        <taxon>Eukaryota</taxon>
        <taxon>Sar</taxon>
        <taxon>Stramenopiles</taxon>
        <taxon>Ochrophyta</taxon>
        <taxon>Bacillariophyta</taxon>
        <taxon>Bacillariophyceae</taxon>
        <taxon>Bacillariophycidae</taxon>
        <taxon>Bacillariales</taxon>
        <taxon>Bacillariaceae</taxon>
        <taxon>Cylindrotheca</taxon>
    </lineage>
</organism>
<dbReference type="Proteomes" id="UP001295423">
    <property type="component" value="Unassembled WGS sequence"/>
</dbReference>
<dbReference type="Gene3D" id="1.10.150.20">
    <property type="entry name" value="5' to 3' exonuclease, C-terminal subdomain"/>
    <property type="match status" value="1"/>
</dbReference>
<dbReference type="GO" id="GO:0006303">
    <property type="term" value="P:double-strand break repair via nonhomologous end joining"/>
    <property type="evidence" value="ECO:0007669"/>
    <property type="project" value="TreeGrafter"/>
</dbReference>
<comment type="caution">
    <text evidence="7">The sequence shown here is derived from an EMBL/GenBank/DDBJ whole genome shotgun (WGS) entry which is preliminary data.</text>
</comment>
<keyword evidence="2" id="KW-0808">Transferase</keyword>
<evidence type="ECO:0000313" key="7">
    <source>
        <dbReference type="EMBL" id="CAJ1958452.1"/>
    </source>
</evidence>
<dbReference type="InterPro" id="IPR037160">
    <property type="entry name" value="DNA_Pol_thumb_sf"/>
</dbReference>
<dbReference type="PRINTS" id="PR00870">
    <property type="entry name" value="DNAPOLXBETA"/>
</dbReference>
<dbReference type="SUPFAM" id="SSF81585">
    <property type="entry name" value="PsbU/PolX domain-like"/>
    <property type="match status" value="1"/>
</dbReference>
<keyword evidence="1" id="KW-0237">DNA synthesis</keyword>
<name>A0AAD2FZM8_9STRA</name>
<dbReference type="CDD" id="cd00141">
    <property type="entry name" value="NT_POLXc"/>
    <property type="match status" value="1"/>
</dbReference>
<evidence type="ECO:0000256" key="4">
    <source>
        <dbReference type="ARBA" id="ARBA00022705"/>
    </source>
</evidence>
<gene>
    <name evidence="7" type="ORF">CYCCA115_LOCUS17183</name>
</gene>
<proteinExistence type="predicted"/>
<dbReference type="AlphaFoldDB" id="A0AAD2FZM8"/>
<evidence type="ECO:0000256" key="5">
    <source>
        <dbReference type="SAM" id="MobiDB-lite"/>
    </source>
</evidence>
<dbReference type="PANTHER" id="PTHR11276">
    <property type="entry name" value="DNA POLYMERASE TYPE-X FAMILY MEMBER"/>
    <property type="match status" value="1"/>
</dbReference>
<dbReference type="Gene3D" id="3.30.460.10">
    <property type="entry name" value="Beta Polymerase, domain 2"/>
    <property type="match status" value="1"/>
</dbReference>